<proteinExistence type="predicted"/>
<sequence length="173" mass="19680">MPIMPLLYILQQYCTTCSYSSAIPVLYSVPLCSSYYRFDCLQVDAIRQGQSWGIIQSLVSCDFSRTHFLDRFCTSCRRAFSSDYCPDHAHHHPGEDFHLLSIVREDGWVLIPEEQLPAVLVSGVKRVLSEDGILTVPVCPRLFPNPRGGPRLCIRCEEGVEDDDRFCSIRCKT</sequence>
<reference evidence="1 2" key="1">
    <citation type="journal article" date="2009" name="Nature">
        <title>The Sorghum bicolor genome and the diversification of grasses.</title>
        <authorList>
            <person name="Paterson A.H."/>
            <person name="Bowers J.E."/>
            <person name="Bruggmann R."/>
            <person name="Dubchak I."/>
            <person name="Grimwood J."/>
            <person name="Gundlach H."/>
            <person name="Haberer G."/>
            <person name="Hellsten U."/>
            <person name="Mitros T."/>
            <person name="Poliakov A."/>
            <person name="Schmutz J."/>
            <person name="Spannagl M."/>
            <person name="Tang H."/>
            <person name="Wang X."/>
            <person name="Wicker T."/>
            <person name="Bharti A.K."/>
            <person name="Chapman J."/>
            <person name="Feltus F.A."/>
            <person name="Gowik U."/>
            <person name="Grigoriev I.V."/>
            <person name="Lyons E."/>
            <person name="Maher C.A."/>
            <person name="Martis M."/>
            <person name="Narechania A."/>
            <person name="Otillar R.P."/>
            <person name="Penning B.W."/>
            <person name="Salamov A.A."/>
            <person name="Wang Y."/>
            <person name="Zhang L."/>
            <person name="Carpita N.C."/>
            <person name="Freeling M."/>
            <person name="Gingle A.R."/>
            <person name="Hash C.T."/>
            <person name="Keller B."/>
            <person name="Klein P."/>
            <person name="Kresovich S."/>
            <person name="McCann M.C."/>
            <person name="Ming R."/>
            <person name="Peterson D.G."/>
            <person name="Mehboob-ur-Rahman"/>
            <person name="Ware D."/>
            <person name="Westhoff P."/>
            <person name="Mayer K.F."/>
            <person name="Messing J."/>
            <person name="Rokhsar D.S."/>
        </authorList>
    </citation>
    <scope>NUCLEOTIDE SEQUENCE [LARGE SCALE GENOMIC DNA]</scope>
    <source>
        <strain evidence="2">cv. BTx623</strain>
    </source>
</reference>
<evidence type="ECO:0000313" key="2">
    <source>
        <dbReference type="Proteomes" id="UP000000768"/>
    </source>
</evidence>
<dbReference type="EMBL" id="CM000764">
    <property type="protein sequence ID" value="KXG27746.1"/>
    <property type="molecule type" value="Genomic_DNA"/>
</dbReference>
<dbReference type="InParanoid" id="A0A1B6PQ01"/>
<organism evidence="1 2">
    <name type="scientific">Sorghum bicolor</name>
    <name type="common">Sorghum</name>
    <name type="synonym">Sorghum vulgare</name>
    <dbReference type="NCBI Taxonomy" id="4558"/>
    <lineage>
        <taxon>Eukaryota</taxon>
        <taxon>Viridiplantae</taxon>
        <taxon>Streptophyta</taxon>
        <taxon>Embryophyta</taxon>
        <taxon>Tracheophyta</taxon>
        <taxon>Spermatophyta</taxon>
        <taxon>Magnoliopsida</taxon>
        <taxon>Liliopsida</taxon>
        <taxon>Poales</taxon>
        <taxon>Poaceae</taxon>
        <taxon>PACMAD clade</taxon>
        <taxon>Panicoideae</taxon>
        <taxon>Andropogonodae</taxon>
        <taxon>Andropogoneae</taxon>
        <taxon>Sorghinae</taxon>
        <taxon>Sorghum</taxon>
    </lineage>
</organism>
<dbReference type="OMA" id="CIRCEEG"/>
<evidence type="ECO:0000313" key="1">
    <source>
        <dbReference type="EMBL" id="KXG27746.1"/>
    </source>
</evidence>
<keyword evidence="2" id="KW-1185">Reference proteome</keyword>
<dbReference type="Proteomes" id="UP000000768">
    <property type="component" value="Chromosome 5"/>
</dbReference>
<dbReference type="AlphaFoldDB" id="A0A1B6PQ01"/>
<gene>
    <name evidence="1" type="ORF">SORBI_3005G037500</name>
</gene>
<accession>A0A1B6PQ01</accession>
<protein>
    <submittedName>
        <fullName evidence="1">Uncharacterized protein</fullName>
    </submittedName>
</protein>
<dbReference type="Gramene" id="KXG27746">
    <property type="protein sequence ID" value="KXG27746"/>
    <property type="gene ID" value="SORBI_3005G037500"/>
</dbReference>
<name>A0A1B6PQ01_SORBI</name>
<reference evidence="2" key="2">
    <citation type="journal article" date="2018" name="Plant J.">
        <title>The Sorghum bicolor reference genome: improved assembly, gene annotations, a transcriptome atlas, and signatures of genome organization.</title>
        <authorList>
            <person name="McCormick R.F."/>
            <person name="Truong S.K."/>
            <person name="Sreedasyam A."/>
            <person name="Jenkins J."/>
            <person name="Shu S."/>
            <person name="Sims D."/>
            <person name="Kennedy M."/>
            <person name="Amirebrahimi M."/>
            <person name="Weers B.D."/>
            <person name="McKinley B."/>
            <person name="Mattison A."/>
            <person name="Morishige D.T."/>
            <person name="Grimwood J."/>
            <person name="Schmutz J."/>
            <person name="Mullet J.E."/>
        </authorList>
    </citation>
    <scope>NUCLEOTIDE SEQUENCE [LARGE SCALE GENOMIC DNA]</scope>
    <source>
        <strain evidence="2">cv. BTx623</strain>
    </source>
</reference>
<dbReference type="eggNOG" id="ENOG502R4C9">
    <property type="taxonomic scope" value="Eukaryota"/>
</dbReference>